<dbReference type="SUPFAM" id="SSF53474">
    <property type="entry name" value="alpha/beta-Hydrolases"/>
    <property type="match status" value="1"/>
</dbReference>
<dbReference type="Pfam" id="PF00561">
    <property type="entry name" value="Abhydrolase_1"/>
    <property type="match status" value="1"/>
</dbReference>
<dbReference type="NCBIfam" id="NF002938">
    <property type="entry name" value="PRK03592.1"/>
    <property type="match status" value="1"/>
</dbReference>
<protein>
    <recommendedName>
        <fullName evidence="3">haloalkane dehalogenase</fullName>
        <ecNumber evidence="3">3.8.1.5</ecNumber>
    </recommendedName>
</protein>
<name>A0A6A6QQY2_9PEZI</name>
<accession>A0A6A6QQY2</accession>
<dbReference type="EMBL" id="MU004192">
    <property type="protein sequence ID" value="KAF2493257.1"/>
    <property type="molecule type" value="Genomic_DNA"/>
</dbReference>
<dbReference type="EC" id="3.8.1.5" evidence="3"/>
<evidence type="ECO:0000313" key="7">
    <source>
        <dbReference type="Proteomes" id="UP000799750"/>
    </source>
</evidence>
<organism evidence="6 7">
    <name type="scientific">Lophium mytilinum</name>
    <dbReference type="NCBI Taxonomy" id="390894"/>
    <lineage>
        <taxon>Eukaryota</taxon>
        <taxon>Fungi</taxon>
        <taxon>Dikarya</taxon>
        <taxon>Ascomycota</taxon>
        <taxon>Pezizomycotina</taxon>
        <taxon>Dothideomycetes</taxon>
        <taxon>Pleosporomycetidae</taxon>
        <taxon>Mytilinidiales</taxon>
        <taxon>Mytilinidiaceae</taxon>
        <taxon>Lophium</taxon>
    </lineage>
</organism>
<evidence type="ECO:0000313" key="6">
    <source>
        <dbReference type="EMBL" id="KAF2493257.1"/>
    </source>
</evidence>
<dbReference type="InterPro" id="IPR051340">
    <property type="entry name" value="Haloalkane_dehalogenase"/>
</dbReference>
<dbReference type="HAMAP" id="MF_01231">
    <property type="entry name" value="Haloalk_dehal_type2"/>
    <property type="match status" value="1"/>
</dbReference>
<dbReference type="InterPro" id="IPR000639">
    <property type="entry name" value="Epox_hydrolase-like"/>
</dbReference>
<dbReference type="InterPro" id="IPR029058">
    <property type="entry name" value="AB_hydrolase_fold"/>
</dbReference>
<dbReference type="GO" id="GO:0018786">
    <property type="term" value="F:haloalkane dehalogenase activity"/>
    <property type="evidence" value="ECO:0007669"/>
    <property type="project" value="UniProtKB-EC"/>
</dbReference>
<evidence type="ECO:0000259" key="5">
    <source>
        <dbReference type="Pfam" id="PF00561"/>
    </source>
</evidence>
<dbReference type="InterPro" id="IPR023594">
    <property type="entry name" value="Haloalkane_dehalogenase_2"/>
</dbReference>
<dbReference type="PANTHER" id="PTHR42977:SF3">
    <property type="entry name" value="AB HYDROLASE-1 DOMAIN-CONTAINING PROTEIN"/>
    <property type="match status" value="1"/>
</dbReference>
<keyword evidence="7" id="KW-1185">Reference proteome</keyword>
<evidence type="ECO:0000256" key="3">
    <source>
        <dbReference type="ARBA" id="ARBA00012065"/>
    </source>
</evidence>
<dbReference type="Proteomes" id="UP000799750">
    <property type="component" value="Unassembled WGS sequence"/>
</dbReference>
<dbReference type="AlphaFoldDB" id="A0A6A6QQY2"/>
<dbReference type="OrthoDB" id="284184at2759"/>
<dbReference type="InterPro" id="IPR000073">
    <property type="entry name" value="AB_hydrolase_1"/>
</dbReference>
<evidence type="ECO:0000256" key="1">
    <source>
        <dbReference type="ARBA" id="ARBA00007213"/>
    </source>
</evidence>
<dbReference type="Gene3D" id="3.40.50.1820">
    <property type="entry name" value="alpha/beta hydrolase"/>
    <property type="match status" value="1"/>
</dbReference>
<evidence type="ECO:0000256" key="4">
    <source>
        <dbReference type="ARBA" id="ARBA00022801"/>
    </source>
</evidence>
<proteinExistence type="inferred from homology"/>
<feature type="domain" description="AB hydrolase-1" evidence="5">
    <location>
        <begin position="43"/>
        <end position="162"/>
    </location>
</feature>
<keyword evidence="4 6" id="KW-0378">Hydrolase</keyword>
<evidence type="ECO:0000256" key="2">
    <source>
        <dbReference type="ARBA" id="ARBA00011245"/>
    </source>
</evidence>
<comment type="similarity">
    <text evidence="1">Belongs to the haloalkane dehalogenase family. Type 2 subfamily.</text>
</comment>
<sequence>MANPPESSISSEFPFMLQNIDVLDSKMAYIDTKNTKITTATAIFLHGNPTSSYIWRNIIPHVSPKLRCIAPDLIGMGKSGKPDIAYRFVDHARYLDAFLDAIVPTGKVVFIIQDWGSALGFHWASRHQDRVIGVAFMEFIRPFATWDDAGEKQGQETFKAFRTPDVGRKLLIEDNLFIKAILPGGVVRGLSPEEQAYYQAPYLDEKSREPVYRWPNELPIEGFPADVYEIAEKYHDWLLKSDVPKLLFWATPGVFVRDEQAKWYSENLKNLKTVFLGKGLHYLQEDHPHRIGSEVAEFIDTLDSSFRSS</sequence>
<reference evidence="6" key="1">
    <citation type="journal article" date="2020" name="Stud. Mycol.">
        <title>101 Dothideomycetes genomes: a test case for predicting lifestyles and emergence of pathogens.</title>
        <authorList>
            <person name="Haridas S."/>
            <person name="Albert R."/>
            <person name="Binder M."/>
            <person name="Bloem J."/>
            <person name="Labutti K."/>
            <person name="Salamov A."/>
            <person name="Andreopoulos B."/>
            <person name="Baker S."/>
            <person name="Barry K."/>
            <person name="Bills G."/>
            <person name="Bluhm B."/>
            <person name="Cannon C."/>
            <person name="Castanera R."/>
            <person name="Culley D."/>
            <person name="Daum C."/>
            <person name="Ezra D."/>
            <person name="Gonzalez J."/>
            <person name="Henrissat B."/>
            <person name="Kuo A."/>
            <person name="Liang C."/>
            <person name="Lipzen A."/>
            <person name="Lutzoni F."/>
            <person name="Magnuson J."/>
            <person name="Mondo S."/>
            <person name="Nolan M."/>
            <person name="Ohm R."/>
            <person name="Pangilinan J."/>
            <person name="Park H.-J."/>
            <person name="Ramirez L."/>
            <person name="Alfaro M."/>
            <person name="Sun H."/>
            <person name="Tritt A."/>
            <person name="Yoshinaga Y."/>
            <person name="Zwiers L.-H."/>
            <person name="Turgeon B."/>
            <person name="Goodwin S."/>
            <person name="Spatafora J."/>
            <person name="Crous P."/>
            <person name="Grigoriev I."/>
        </authorList>
    </citation>
    <scope>NUCLEOTIDE SEQUENCE</scope>
    <source>
        <strain evidence="6">CBS 269.34</strain>
    </source>
</reference>
<dbReference type="PANTHER" id="PTHR42977">
    <property type="entry name" value="HYDROLASE-RELATED"/>
    <property type="match status" value="1"/>
</dbReference>
<comment type="subunit">
    <text evidence="2">Monomer.</text>
</comment>
<dbReference type="PRINTS" id="PR00412">
    <property type="entry name" value="EPOXHYDRLASE"/>
</dbReference>
<dbReference type="GO" id="GO:0004301">
    <property type="term" value="F:epoxide hydrolase activity"/>
    <property type="evidence" value="ECO:0007669"/>
    <property type="project" value="TreeGrafter"/>
</dbReference>
<gene>
    <name evidence="6" type="ORF">BU16DRAFT_528576</name>
</gene>